<dbReference type="InterPro" id="IPR002711">
    <property type="entry name" value="HNH"/>
</dbReference>
<evidence type="ECO:0000256" key="2">
    <source>
        <dbReference type="SAM" id="MobiDB-lite"/>
    </source>
</evidence>
<evidence type="ECO:0000256" key="1">
    <source>
        <dbReference type="ARBA" id="ARBA00023450"/>
    </source>
</evidence>
<feature type="region of interest" description="Disordered" evidence="2">
    <location>
        <begin position="566"/>
        <end position="593"/>
    </location>
</feature>
<feature type="region of interest" description="Disordered" evidence="2">
    <location>
        <begin position="225"/>
        <end position="285"/>
    </location>
</feature>
<feature type="region of interest" description="Disordered" evidence="2">
    <location>
        <begin position="321"/>
        <end position="413"/>
    </location>
</feature>
<dbReference type="AlphaFoldDB" id="A0A3Q9UCL8"/>
<dbReference type="GO" id="GO:0008270">
    <property type="term" value="F:zinc ion binding"/>
    <property type="evidence" value="ECO:0007669"/>
    <property type="project" value="InterPro"/>
</dbReference>
<feature type="compositionally biased region" description="Low complexity" evidence="2">
    <location>
        <begin position="23"/>
        <end position="32"/>
    </location>
</feature>
<organism evidence="4 5">
    <name type="scientific">Acidipropionibacterium jensenii</name>
    <dbReference type="NCBI Taxonomy" id="1749"/>
    <lineage>
        <taxon>Bacteria</taxon>
        <taxon>Bacillati</taxon>
        <taxon>Actinomycetota</taxon>
        <taxon>Actinomycetes</taxon>
        <taxon>Propionibacteriales</taxon>
        <taxon>Propionibacteriaceae</taxon>
        <taxon>Acidipropionibacterium</taxon>
    </lineage>
</organism>
<sequence length="632" mass="66523">MARGGGVGVPVGAEGDGDPPAAPSAVEPSSVELSAGHTSPVQLSPAEAEELGVRLQQVAVRRARIDHDFCDLVDQFDAGDGFAAFDGVRSTAHFLGWACGLGELAAREHVRVARALRQMPRTKELFAAGRFSYSKVRELTRLVGVLDEERMTDLALKMTASQLARTVAGYRLAAGSRIAAAPTRRYSSRPSVDGMVRISITLPAEEAALIEAAVEAACRIMQSSDDGQVADNAQGADGAKGVGEGGQESEADVQDGLPGADHESALGTDPDTGRDTRWEPPDRVQGLVDVATAFLDQDRRAPEDDHTLVVVHVDASILEATPAAATQTESGPVTEPVPAGTPEGSPAATRQTEAQAGQGTEQGESSRGNSGNSEVPGSSGEPAESEETPIGQVLPGLEESGPITSGPVTTDLPVRGLCTVDGQGPIEAATAQRLSCTASLQGVIRDKGGNVLALGRTRRLASRAQRRALRIRDHHVCGFPGCTRTHHLEAHHVVAWSAGGPTDLDNLILVCRAHHMLVHEGGISIEAAAGSGPSRWAFRLPDGRLVQPERYPVMADADDMIQILGSQAGNDRRERGGPFKEARPREDMDAEEPIDPNLIYPEGGGEGFDLHACVRVLFDLTLEKDGQVDRAA</sequence>
<evidence type="ECO:0000313" key="4">
    <source>
        <dbReference type="EMBL" id="AZZ38680.1"/>
    </source>
</evidence>
<dbReference type="EMBL" id="CP025570">
    <property type="protein sequence ID" value="AZZ38680.1"/>
    <property type="molecule type" value="Genomic_DNA"/>
</dbReference>
<dbReference type="GO" id="GO:0004519">
    <property type="term" value="F:endonuclease activity"/>
    <property type="evidence" value="ECO:0007669"/>
    <property type="project" value="InterPro"/>
</dbReference>
<gene>
    <name evidence="4" type="ORF">C0Z10_01755</name>
</gene>
<dbReference type="CDD" id="cd00085">
    <property type="entry name" value="HNHc"/>
    <property type="match status" value="1"/>
</dbReference>
<name>A0A3Q9UCL8_9ACTN</name>
<dbReference type="Pfam" id="PF02720">
    <property type="entry name" value="DUF222"/>
    <property type="match status" value="2"/>
</dbReference>
<proteinExistence type="inferred from homology"/>
<feature type="compositionally biased region" description="Basic and acidic residues" evidence="2">
    <location>
        <begin position="570"/>
        <end position="587"/>
    </location>
</feature>
<feature type="domain" description="HNH nuclease" evidence="3">
    <location>
        <begin position="464"/>
        <end position="516"/>
    </location>
</feature>
<dbReference type="InterPro" id="IPR003870">
    <property type="entry name" value="DUF222"/>
</dbReference>
<dbReference type="KEGG" id="aji:C0Z10_01755"/>
<evidence type="ECO:0000259" key="3">
    <source>
        <dbReference type="SMART" id="SM00507"/>
    </source>
</evidence>
<dbReference type="SMART" id="SM00507">
    <property type="entry name" value="HNHc"/>
    <property type="match status" value="1"/>
</dbReference>
<dbReference type="Proteomes" id="UP000285875">
    <property type="component" value="Chromosome"/>
</dbReference>
<evidence type="ECO:0000313" key="5">
    <source>
        <dbReference type="Proteomes" id="UP000285875"/>
    </source>
</evidence>
<dbReference type="InterPro" id="IPR003615">
    <property type="entry name" value="HNH_nuc"/>
</dbReference>
<dbReference type="Pfam" id="PF01844">
    <property type="entry name" value="HNH"/>
    <property type="match status" value="1"/>
</dbReference>
<dbReference type="GO" id="GO:0003676">
    <property type="term" value="F:nucleic acid binding"/>
    <property type="evidence" value="ECO:0007669"/>
    <property type="project" value="InterPro"/>
</dbReference>
<protein>
    <recommendedName>
        <fullName evidence="3">HNH nuclease domain-containing protein</fullName>
    </recommendedName>
</protein>
<feature type="compositionally biased region" description="Polar residues" evidence="2">
    <location>
        <begin position="348"/>
        <end position="362"/>
    </location>
</feature>
<reference evidence="5" key="1">
    <citation type="submission" date="2017-12" db="EMBL/GenBank/DDBJ databases">
        <title>Whole genome sequencing of Acidipropionibacterium jensenii strains JS279 and JS280.</title>
        <authorList>
            <person name="Deptula P."/>
            <person name="Laine P."/>
            <person name="Smolander O.-P."/>
            <person name="Paulin L."/>
            <person name="Auvinen P."/>
            <person name="Varmanen P."/>
        </authorList>
    </citation>
    <scope>NUCLEOTIDE SEQUENCE [LARGE SCALE GENOMIC DNA]</scope>
    <source>
        <strain evidence="5">JS280</strain>
    </source>
</reference>
<dbReference type="Gene3D" id="1.10.30.50">
    <property type="match status" value="1"/>
</dbReference>
<comment type="similarity">
    <text evidence="1">Belongs to the Rv1128c/1148c/1588c/1702c/1945/3466 family.</text>
</comment>
<feature type="compositionally biased region" description="Low complexity" evidence="2">
    <location>
        <begin position="363"/>
        <end position="382"/>
    </location>
</feature>
<accession>A0A3Q9UCL8</accession>
<feature type="compositionally biased region" description="Basic and acidic residues" evidence="2">
    <location>
        <begin position="271"/>
        <end position="282"/>
    </location>
</feature>
<feature type="region of interest" description="Disordered" evidence="2">
    <location>
        <begin position="1"/>
        <end position="43"/>
    </location>
</feature>